<dbReference type="PANTHER" id="PTHR43400">
    <property type="entry name" value="FUMARATE REDUCTASE"/>
    <property type="match status" value="1"/>
</dbReference>
<dbReference type="Gene3D" id="3.50.50.60">
    <property type="entry name" value="FAD/NAD(P)-binding domain"/>
    <property type="match status" value="1"/>
</dbReference>
<feature type="coiled-coil region" evidence="9">
    <location>
        <begin position="116"/>
        <end position="150"/>
    </location>
</feature>
<evidence type="ECO:0000256" key="1">
    <source>
        <dbReference type="ARBA" id="ARBA00008040"/>
    </source>
</evidence>
<comment type="cofactor">
    <cofactor evidence="8">
        <name>FMN</name>
        <dbReference type="ChEBI" id="CHEBI:58210"/>
    </cofactor>
    <text evidence="8">Binds 1 or 2 FMN covalently per subunit.</text>
</comment>
<keyword evidence="5 8" id="KW-0274">FAD</keyword>
<dbReference type="PRINTS" id="PR00368">
    <property type="entry name" value="FADPNR"/>
</dbReference>
<gene>
    <name evidence="11" type="ORF">SAMN05216180_2901</name>
</gene>
<sequence length="600" mass="63839">MTKLKRTAALLLCFAMIFMSFAGCGAKPAADTQGTITEGIFKPGKYEGEGKGYGGKIKVEVEVDANKILSVKVLEHKESAGVSDGAFEKLPTAFVEQQSVAVDTVAGCTFSSKGIIEAVKNALEKTGVDMKQLEKKAEVADTEKKEVEKTAEVVIIGGGGAGLAAAESAYENGAKSVILLEKAATLGGNTIRAGGAYNAVNPEKQKAQGIEDSIEKHIQQTYEGGHKVGNMELIKVLCNNAYDGVTWLEGLGLQWQDKIGSVVGSMWQRSNQTVAPLGTGYIETLSKAATAKGCEILLDTKANELIIENGRVVGVKAEGPDSILTVKAEKGVIMATGGYAANPEMVRQYLSDGVYTKDNLPADVVSTNAPGIVGDGIKMGEAIGAQLIDMQHIQLLPMPSDRFGPSINVEHSFFINKEGKRFVKEDGARDEICLATFEQKDGQYFMINDSKIIPENRKTLSGEDLNNLIEKGLVVEANSLDELAEKIGVPADALKKTTETFNSYVASKSDADFGRKVWGEKIDKAPFYATLRFPALHHTMGGLKINTKTEVLDKNDQPIPGLYAAGEVTGGIHGANRLGGNAIADIIVFGRIAGATVMGK</sequence>
<keyword evidence="9" id="KW-0175">Coiled coil</keyword>
<dbReference type="Pfam" id="PF00890">
    <property type="entry name" value="FAD_binding_2"/>
    <property type="match status" value="1"/>
</dbReference>
<dbReference type="GO" id="GO:0010181">
    <property type="term" value="F:FMN binding"/>
    <property type="evidence" value="ECO:0007669"/>
    <property type="project" value="InterPro"/>
</dbReference>
<keyword evidence="6 8" id="KW-0560">Oxidoreductase</keyword>
<dbReference type="GO" id="GO:0016020">
    <property type="term" value="C:membrane"/>
    <property type="evidence" value="ECO:0007669"/>
    <property type="project" value="InterPro"/>
</dbReference>
<dbReference type="NCBIfam" id="TIGR01813">
    <property type="entry name" value="flavo_cyto_c"/>
    <property type="match status" value="1"/>
</dbReference>
<dbReference type="EMBL" id="FOCG01000005">
    <property type="protein sequence ID" value="SEN15025.1"/>
    <property type="molecule type" value="Genomic_DNA"/>
</dbReference>
<dbReference type="Gene3D" id="3.90.700.10">
    <property type="entry name" value="Succinate dehydrogenase/fumarate reductase flavoprotein, catalytic domain"/>
    <property type="match status" value="1"/>
</dbReference>
<protein>
    <recommendedName>
        <fullName evidence="3 8">Urocanate reductase</fullName>
        <ecNumber evidence="2 8">1.3.99.33</ecNumber>
    </recommendedName>
</protein>
<dbReference type="SMART" id="SM00900">
    <property type="entry name" value="FMN_bind"/>
    <property type="match status" value="1"/>
</dbReference>
<comment type="cofactor">
    <cofactor evidence="8">
        <name>FAD</name>
        <dbReference type="ChEBI" id="CHEBI:57692"/>
    </cofactor>
    <text evidence="8">Binds 1 FAD per subunit.</text>
</comment>
<dbReference type="PROSITE" id="PS51257">
    <property type="entry name" value="PROKAR_LIPOPROTEIN"/>
    <property type="match status" value="1"/>
</dbReference>
<evidence type="ECO:0000259" key="10">
    <source>
        <dbReference type="SMART" id="SM00900"/>
    </source>
</evidence>
<dbReference type="Gene3D" id="3.90.1010.20">
    <property type="match status" value="1"/>
</dbReference>
<feature type="signal peptide" evidence="8">
    <location>
        <begin position="1"/>
        <end position="22"/>
    </location>
</feature>
<comment type="similarity">
    <text evidence="1 8">Belongs to the FAD-dependent oxidoreductase 2 family. FRD/SDH subfamily.</text>
</comment>
<evidence type="ECO:0000313" key="12">
    <source>
        <dbReference type="Proteomes" id="UP000199158"/>
    </source>
</evidence>
<dbReference type="InterPro" id="IPR003953">
    <property type="entry name" value="FAD-dep_OxRdtase_2_FAD-bd"/>
</dbReference>
<accession>A0A1H8E6C3</accession>
<evidence type="ECO:0000256" key="6">
    <source>
        <dbReference type="ARBA" id="ARBA00023002"/>
    </source>
</evidence>
<evidence type="ECO:0000256" key="2">
    <source>
        <dbReference type="ARBA" id="ARBA00013137"/>
    </source>
</evidence>
<feature type="domain" description="FMN-binding" evidence="10">
    <location>
        <begin position="52"/>
        <end position="126"/>
    </location>
</feature>
<dbReference type="InterPro" id="IPR007329">
    <property type="entry name" value="FMN-bd"/>
</dbReference>
<dbReference type="RefSeq" id="WP_242943192.1">
    <property type="nucleotide sequence ID" value="NZ_FOCG01000005.1"/>
</dbReference>
<keyword evidence="12" id="KW-1185">Reference proteome</keyword>
<dbReference type="InterPro" id="IPR050315">
    <property type="entry name" value="FAD-oxidoreductase_2"/>
</dbReference>
<reference evidence="11 12" key="1">
    <citation type="submission" date="2016-10" db="EMBL/GenBank/DDBJ databases">
        <authorList>
            <person name="de Groot N.N."/>
        </authorList>
    </citation>
    <scope>NUCLEOTIDE SEQUENCE [LARGE SCALE GENOMIC DNA]</scope>
    <source>
        <strain evidence="11 12">CGMCC 1.5070</strain>
    </source>
</reference>
<dbReference type="SUPFAM" id="SSF51905">
    <property type="entry name" value="FAD/NAD(P)-binding domain"/>
    <property type="match status" value="1"/>
</dbReference>
<dbReference type="InterPro" id="IPR027477">
    <property type="entry name" value="Succ_DH/fumarate_Rdtase_cat_sf"/>
</dbReference>
<name>A0A1H8E6C3_9FIRM</name>
<dbReference type="Proteomes" id="UP000199158">
    <property type="component" value="Unassembled WGS sequence"/>
</dbReference>
<keyword evidence="4 8" id="KW-0285">Flavoprotein</keyword>
<dbReference type="EC" id="1.3.99.33" evidence="2 8"/>
<dbReference type="PANTHER" id="PTHR43400:SF7">
    <property type="entry name" value="FAD-DEPENDENT OXIDOREDUCTASE 2 FAD BINDING DOMAIN-CONTAINING PROTEIN"/>
    <property type="match status" value="1"/>
</dbReference>
<comment type="catalytic activity">
    <reaction evidence="7 8">
        <text>dihydrourocanate + A = urocanate + AH2</text>
        <dbReference type="Rhea" id="RHEA:36059"/>
        <dbReference type="ChEBI" id="CHEBI:13193"/>
        <dbReference type="ChEBI" id="CHEBI:17499"/>
        <dbReference type="ChEBI" id="CHEBI:27247"/>
        <dbReference type="ChEBI" id="CHEBI:72991"/>
        <dbReference type="EC" id="1.3.99.33"/>
    </reaction>
</comment>
<proteinExistence type="inferred from homology"/>
<evidence type="ECO:0000256" key="8">
    <source>
        <dbReference type="RuleBase" id="RU366062"/>
    </source>
</evidence>
<evidence type="ECO:0000256" key="3">
    <source>
        <dbReference type="ARBA" id="ARBA00015872"/>
    </source>
</evidence>
<dbReference type="PRINTS" id="PR00411">
    <property type="entry name" value="PNDRDTASEI"/>
</dbReference>
<evidence type="ECO:0000256" key="4">
    <source>
        <dbReference type="ARBA" id="ARBA00022630"/>
    </source>
</evidence>
<dbReference type="Pfam" id="PF04205">
    <property type="entry name" value="FMN_bind"/>
    <property type="match status" value="1"/>
</dbReference>
<dbReference type="GO" id="GO:0033765">
    <property type="term" value="F:steroid dehydrogenase activity, acting on the CH-CH group of donors"/>
    <property type="evidence" value="ECO:0007669"/>
    <property type="project" value="UniProtKB-ARBA"/>
</dbReference>
<keyword evidence="8" id="KW-0732">Signal</keyword>
<dbReference type="AlphaFoldDB" id="A0A1H8E6C3"/>
<feature type="chain" id="PRO_5039760821" description="Urocanate reductase" evidence="8">
    <location>
        <begin position="23"/>
        <end position="600"/>
    </location>
</feature>
<evidence type="ECO:0000313" key="11">
    <source>
        <dbReference type="EMBL" id="SEN15025.1"/>
    </source>
</evidence>
<dbReference type="SUPFAM" id="SSF56425">
    <property type="entry name" value="Succinate dehydrogenase/fumarate reductase flavoprotein, catalytic domain"/>
    <property type="match status" value="1"/>
</dbReference>
<evidence type="ECO:0000256" key="7">
    <source>
        <dbReference type="ARBA" id="ARBA00049922"/>
    </source>
</evidence>
<dbReference type="InterPro" id="IPR036188">
    <property type="entry name" value="FAD/NAD-bd_sf"/>
</dbReference>
<dbReference type="STRING" id="474960.SAMN05216180_2901"/>
<evidence type="ECO:0000256" key="9">
    <source>
        <dbReference type="SAM" id="Coils"/>
    </source>
</evidence>
<evidence type="ECO:0000256" key="5">
    <source>
        <dbReference type="ARBA" id="ARBA00022827"/>
    </source>
</evidence>
<dbReference type="InterPro" id="IPR010960">
    <property type="entry name" value="Flavocytochrome_c"/>
</dbReference>
<organism evidence="11 12">
    <name type="scientific">Hydrogenoanaerobacterium saccharovorans</name>
    <dbReference type="NCBI Taxonomy" id="474960"/>
    <lineage>
        <taxon>Bacteria</taxon>
        <taxon>Bacillati</taxon>
        <taxon>Bacillota</taxon>
        <taxon>Clostridia</taxon>
        <taxon>Eubacteriales</taxon>
        <taxon>Oscillospiraceae</taxon>
        <taxon>Hydrogenoanaerobacterium</taxon>
    </lineage>
</organism>